<sequence length="2562" mass="278081">MENSVFFASWVAVIFFFYLAWRLYLATDVVWRSMSSGRSHYWSAVILLSCATPAWATLSGAHLKPTSIHLDNTDTFQERANGKTWPLMLYGNDIYRVTACGLPDCSAFSATQATMATTSTADITSTNGSYSITWGGNAHQVALEEKVGSGGTWTQLEYAQGYQEYTRNFSNKANGQYFYRTHLQFGFPINQSFYTDPIEVIVAVVPSMPSSLTISPSTSYNGSHTVSWGASTGIVSHYQLEQKIGSGAFTTQYTGGGTSRVFSGLGVNSYAYRVRACHTVSSFTACSDWRSSAVVTVSQPAAPTLTTPAVDADGVYTVTWTASTGAASYTLQRRFNNSGWSTLQNNGNTAWSEQGLANGQYDYRVRACSSLGCSAYSAIKETYVGQGDLPPAPPPAPVLAQAPALTDPAVVASDQVGTSTGNFRVDESGAATYHMPIVAAAGTAGVVPEIALNYSSQAGNGLLGKGWMIGGLSAVTRCRQTLQHEGQAQPLRWDGDDRFCLDGQRLMAVSGSYGAPDSVYRTEIDTQSVVTARGGSAGHPDYFVVEHKDGSVAYYGNTPGGSFADAKQNNGAGQTLAWSIKRRQDSVGNAIWFFYANDVAGQRISEVRYAYGANAGPANYGARIVFDYENRPDTIRGYVAGHAFTTARRLNTITSYNLGTVIRTYQLGYEATNSVNSTSRLNSVQECLGSTCLPATVFSWPAHQFGFSQTASGSITMSRQFDRTVASYNHADINGDGNMDLVWLEPDYDGNRISDQYFRFALSNGTSFEPDQQFYANGANVTEAFKWHIIDYNGDGRDDVIVFDNQKWMVFLSTPQADGSWRLGTVPINTPLTSEETVFMDANSDGLVDAVYIANGNLYIRYLEHDPSEVETSSRYYAFGPQRTLVSDLLATYGPGIYSITGGFEFNGDGVSDLWLQSNFSFGLPGAGGTILSYYALTLDGTVSAPQTYFQYTTQGSDPAMLSVRPVDLNGDGLSDLFYDGYENGGQSNNTWYYRINTGAGFGPAQSFGVLPSYRKAQLQFADHNGDGATDVFWLDTESDNVWMRPWNGAGFDAAISMHDTSVSISPAYRFVDLNGDGRLDKTSLVNDRLVTFLGHSAQADKIESITNGLGNRLEIHYGSLAQTTHYDRLTVSTSQICDEITIFNQVIPYCYTSPAPFYQALNGPWDLPAGSQTLGKTSPVLELMAPVYVVTQVAGSAPVPGNTQAQSHIDYYYGEAKLQAGGRGILGFHRLRSVDRQTGVETTTTYRQDFPFTGRPENTQVRSAEGHLLSEVNNTWELENWNNGNPPAPYQLFLAESVEETYSLVNNGATPGDIFRKIVTTYIYDDYNGDGVADSNALYGNPTDIVVQHYDAGNALVSTQTTENDYGASDWDKRFGRLSYTEVTTVRGSLSTTRRSAFTYYGGGIHEGLLRTEVIEPGDPAYALTTTYEYDSFGNKTKSTQSGANVANRVSVAVFDSRGRHRDQVTNVYGQVTEQILARNSFGQPTIVTDINGVETHITYGALGRQYFEAGETGNYRQTLWSLCDFTCPSDAVYLTTTVEAGGRQSRMYFDRLARRVRVSTLQFDGTWGHIDTEYDNLGRVKRQSEPHSGVANYWTVFGYDLLGRVIRTDLPDAANPVTVSYAGLTTVTTNPLGQTKTDIKNVLGELVSVYDHLGGQISFDYDAVGNVLTTTNHGGPGDPHTIMITTTYDKLSRKVGMNDPDKGQWSYQYNVFGELIAQTDAKNQTRTMTYDQLGRLVNRVDKRADNSVESNSTWTYNNATTGGALGALLGVEDSVSGYIEMIGYDGFGRLDDTVKQFAANDAHYEKITYDEYGRIFQEFDAAGDGTWQNHAVEHKYNVYGYLNAVVDAVISGGQPKTQYYIVQSMDLRGNVTEYMSGNGITRTASYDPAGGRLIGLKADRLLGGNVQDHTYSWDDIGNLINRHDQSGAKNVNESFQYDGLNRLTRSQVAGQAAKTVSYNSLGNIVFKTGVGAYTYGAGSAGPHAVTSTGDGVGYSYDANGNMTSDSAVGDFGGRTITYTTFDKPATISKGGHTTAFTYGPSRARYLRVDTDSNGTTTTRYIGRVEKITRPNGTREVKRYLPGDVLITLYRDSSGFQTGRATHYIYKDHLGSVDVITDAVGAVGKTMSFDAWGQRRAAVDWEDLTTTSLLNFDHSITTRGYTGHEMLDESGLIHMNGRIYDPRLGRFVQADTVIQFPDMTQSYNRYSYVLNNPTKYTDPSGHIIPLIVGIAAYAAGANLAVAALWVGIASFAQTLMQGGSLRQALTAGVSAFAMSYIGGNLLPPGTTPGFTEVVAMGTLGGVTSALQGGKFGHGFVSAGLGSTLGGQLGNSLGKSIGNQFVGRLIGAAVMGGTVSTVTGGKFANGAAYAAFAAALQGLSTTDDPPDVPPSDNKRRQLSPLSEEQIEEIDRRLDIVRKDLLNKSFGSGEDGTKAAALALDQSEVLTSISEDFGVEPWAVVSGDNSTISAIGSAYKPGHAYGSTRALLLSPKSHTIWHRHPSGHSLHNGDLATAIASRPRYNVFASGSDRLQGVFIKTDTAPYKIHTYMDGRWRNDIDIYRPR</sequence>
<dbReference type="Pfam" id="PF05593">
    <property type="entry name" value="RHS_repeat"/>
    <property type="match status" value="1"/>
</dbReference>
<feature type="transmembrane region" description="Helical" evidence="6">
    <location>
        <begin position="39"/>
        <end position="58"/>
    </location>
</feature>
<gene>
    <name evidence="8" type="ORF">FKG94_27995</name>
</gene>
<dbReference type="InterPro" id="IPR006530">
    <property type="entry name" value="YD"/>
</dbReference>
<dbReference type="InterPro" id="IPR003961">
    <property type="entry name" value="FN3_dom"/>
</dbReference>
<dbReference type="GO" id="GO:0005576">
    <property type="term" value="C:extracellular region"/>
    <property type="evidence" value="ECO:0007669"/>
    <property type="project" value="UniProtKB-SubCell"/>
</dbReference>
<evidence type="ECO:0000259" key="7">
    <source>
        <dbReference type="PROSITE" id="PS50853"/>
    </source>
</evidence>
<dbReference type="SUPFAM" id="SSF49265">
    <property type="entry name" value="Fibronectin type III"/>
    <property type="match status" value="1"/>
</dbReference>
<dbReference type="NCBIfam" id="TIGR01643">
    <property type="entry name" value="YD_repeat_2x"/>
    <property type="match status" value="1"/>
</dbReference>
<evidence type="ECO:0000313" key="9">
    <source>
        <dbReference type="Proteomes" id="UP000319732"/>
    </source>
</evidence>
<evidence type="ECO:0000256" key="1">
    <source>
        <dbReference type="ARBA" id="ARBA00004613"/>
    </source>
</evidence>
<dbReference type="InterPro" id="IPR050708">
    <property type="entry name" value="T6SS_VgrG/RHS"/>
</dbReference>
<comment type="caution">
    <text evidence="8">The sequence shown here is derived from an EMBL/GenBank/DDBJ whole genome shotgun (WGS) entry which is preliminary data.</text>
</comment>
<dbReference type="InterPro" id="IPR013517">
    <property type="entry name" value="FG-GAP"/>
</dbReference>
<dbReference type="SUPFAM" id="SSF69318">
    <property type="entry name" value="Integrin alpha N-terminal domain"/>
    <property type="match status" value="1"/>
</dbReference>
<evidence type="ECO:0000256" key="5">
    <source>
        <dbReference type="SAM" id="MobiDB-lite"/>
    </source>
</evidence>
<dbReference type="PANTHER" id="PTHR32305">
    <property type="match status" value="1"/>
</dbReference>
<dbReference type="Proteomes" id="UP000319732">
    <property type="component" value="Unassembled WGS sequence"/>
</dbReference>
<dbReference type="InterPro" id="IPR022385">
    <property type="entry name" value="Rhs_assc_core"/>
</dbReference>
<dbReference type="InterPro" id="IPR003284">
    <property type="entry name" value="Sal_SpvB"/>
</dbReference>
<evidence type="ECO:0000256" key="4">
    <source>
        <dbReference type="ARBA" id="ARBA00023026"/>
    </source>
</evidence>
<evidence type="ECO:0000313" key="8">
    <source>
        <dbReference type="EMBL" id="TQV65829.1"/>
    </source>
</evidence>
<comment type="subcellular location">
    <subcellularLocation>
        <location evidence="1">Secreted</location>
    </subcellularLocation>
</comment>
<dbReference type="NCBIfam" id="TIGR03696">
    <property type="entry name" value="Rhs_assc_core"/>
    <property type="match status" value="1"/>
</dbReference>
<accession>A0A545SLH1</accession>
<feature type="domain" description="Fibronectin type-III" evidence="7">
    <location>
        <begin position="208"/>
        <end position="301"/>
    </location>
</feature>
<keyword evidence="4" id="KW-0843">Virulence</keyword>
<dbReference type="InterPro" id="IPR036116">
    <property type="entry name" value="FN3_sf"/>
</dbReference>
<keyword evidence="2" id="KW-0964">Secreted</keyword>
<feature type="region of interest" description="Disordered" evidence="5">
    <location>
        <begin position="2380"/>
        <end position="2402"/>
    </location>
</feature>
<dbReference type="PANTHER" id="PTHR32305:SF15">
    <property type="entry name" value="PROTEIN RHSA-RELATED"/>
    <property type="match status" value="1"/>
</dbReference>
<dbReference type="InterPro" id="IPR031325">
    <property type="entry name" value="RHS_repeat"/>
</dbReference>
<feature type="transmembrane region" description="Helical" evidence="6">
    <location>
        <begin position="6"/>
        <end position="27"/>
    </location>
</feature>
<dbReference type="SMART" id="SM00060">
    <property type="entry name" value="FN3"/>
    <property type="match status" value="2"/>
</dbReference>
<dbReference type="GO" id="GO:0005737">
    <property type="term" value="C:cytoplasm"/>
    <property type="evidence" value="ECO:0007669"/>
    <property type="project" value="InterPro"/>
</dbReference>
<dbReference type="InterPro" id="IPR028994">
    <property type="entry name" value="Integrin_alpha_N"/>
</dbReference>
<keyword evidence="6" id="KW-0812">Transmembrane</keyword>
<dbReference type="Gene3D" id="2.180.10.10">
    <property type="entry name" value="RHS repeat-associated core"/>
    <property type="match status" value="2"/>
</dbReference>
<evidence type="ECO:0000256" key="6">
    <source>
        <dbReference type="SAM" id="Phobius"/>
    </source>
</evidence>
<keyword evidence="6" id="KW-1133">Transmembrane helix</keyword>
<evidence type="ECO:0000256" key="3">
    <source>
        <dbReference type="ARBA" id="ARBA00022729"/>
    </source>
</evidence>
<evidence type="ECO:0000256" key="2">
    <source>
        <dbReference type="ARBA" id="ARBA00022525"/>
    </source>
</evidence>
<dbReference type="InterPro" id="IPR013783">
    <property type="entry name" value="Ig-like_fold"/>
</dbReference>
<keyword evidence="6" id="KW-0472">Membrane</keyword>
<protein>
    <recommendedName>
        <fullName evidence="7">Fibronectin type-III domain-containing protein</fullName>
    </recommendedName>
</protein>
<dbReference type="Pfam" id="PF13517">
    <property type="entry name" value="FG-GAP_3"/>
    <property type="match status" value="1"/>
</dbReference>
<proteinExistence type="predicted"/>
<dbReference type="OrthoDB" id="7059642at2"/>
<dbReference type="Pfam" id="PF03534">
    <property type="entry name" value="SpvB"/>
    <property type="match status" value="1"/>
</dbReference>
<dbReference type="EMBL" id="VHSG01000049">
    <property type="protein sequence ID" value="TQV65829.1"/>
    <property type="molecule type" value="Genomic_DNA"/>
</dbReference>
<keyword evidence="9" id="KW-1185">Reference proteome</keyword>
<dbReference type="PROSITE" id="PS50853">
    <property type="entry name" value="FN3"/>
    <property type="match status" value="1"/>
</dbReference>
<keyword evidence="3" id="KW-0732">Signal</keyword>
<name>A0A545SLH1_9GAMM</name>
<organism evidence="8 9">
    <name type="scientific">Exilibacterium tricleocarpae</name>
    <dbReference type="NCBI Taxonomy" id="2591008"/>
    <lineage>
        <taxon>Bacteria</taxon>
        <taxon>Pseudomonadati</taxon>
        <taxon>Pseudomonadota</taxon>
        <taxon>Gammaproteobacteria</taxon>
        <taxon>Cellvibrionales</taxon>
        <taxon>Cellvibrionaceae</taxon>
        <taxon>Exilibacterium</taxon>
    </lineage>
</organism>
<reference evidence="8 9" key="1">
    <citation type="submission" date="2019-06" db="EMBL/GenBank/DDBJ databases">
        <title>Whole genome sequence for Cellvibrionaceae sp. R142.</title>
        <authorList>
            <person name="Wang G."/>
        </authorList>
    </citation>
    <scope>NUCLEOTIDE SEQUENCE [LARGE SCALE GENOMIC DNA]</scope>
    <source>
        <strain evidence="8 9">R142</strain>
    </source>
</reference>
<dbReference type="Gene3D" id="2.60.40.10">
    <property type="entry name" value="Immunoglobulins"/>
    <property type="match status" value="2"/>
</dbReference>